<dbReference type="EMBL" id="JBAKAP010000002">
    <property type="protein sequence ID" value="MEL0615595.1"/>
    <property type="molecule type" value="Genomic_DNA"/>
</dbReference>
<dbReference type="RefSeq" id="WP_341541719.1">
    <property type="nucleotide sequence ID" value="NZ_JBAKAP010000002.1"/>
</dbReference>
<gene>
    <name evidence="7" type="ORF">V6243_02040</name>
</gene>
<evidence type="ECO:0000313" key="8">
    <source>
        <dbReference type="Proteomes" id="UP001378242"/>
    </source>
</evidence>
<feature type="region of interest" description="Disordered" evidence="5">
    <location>
        <begin position="272"/>
        <end position="324"/>
    </location>
</feature>
<reference evidence="7 8" key="1">
    <citation type="submission" date="2024-02" db="EMBL/GenBank/DDBJ databases">
        <title>Bacteria isolated from the canopy kelp, Nereocystis luetkeana.</title>
        <authorList>
            <person name="Pfister C.A."/>
            <person name="Younker I.T."/>
            <person name="Light S.H."/>
        </authorList>
    </citation>
    <scope>NUCLEOTIDE SEQUENCE [LARGE SCALE GENOMIC DNA]</scope>
    <source>
        <strain evidence="7 8">TI.5.07</strain>
    </source>
</reference>
<dbReference type="Pfam" id="PF09864">
    <property type="entry name" value="MliC"/>
    <property type="match status" value="1"/>
</dbReference>
<evidence type="ECO:0000313" key="7">
    <source>
        <dbReference type="EMBL" id="MEL0615595.1"/>
    </source>
</evidence>
<evidence type="ECO:0000259" key="6">
    <source>
        <dbReference type="Pfam" id="PF09864"/>
    </source>
</evidence>
<feature type="compositionally biased region" description="Basic and acidic residues" evidence="5">
    <location>
        <begin position="1"/>
        <end position="12"/>
    </location>
</feature>
<dbReference type="InterPro" id="IPR018660">
    <property type="entry name" value="MliC"/>
</dbReference>
<dbReference type="Gene3D" id="2.40.128.200">
    <property type="match status" value="1"/>
</dbReference>
<keyword evidence="2" id="KW-0472">Membrane</keyword>
<evidence type="ECO:0000256" key="3">
    <source>
        <dbReference type="ARBA" id="ARBA00023139"/>
    </source>
</evidence>
<evidence type="ECO:0000256" key="2">
    <source>
        <dbReference type="ARBA" id="ARBA00023136"/>
    </source>
</evidence>
<feature type="region of interest" description="Disordered" evidence="5">
    <location>
        <begin position="1"/>
        <end position="26"/>
    </location>
</feature>
<name>A0ABU9GAU9_COBMA</name>
<dbReference type="InterPro" id="IPR036328">
    <property type="entry name" value="MliC_sf"/>
</dbReference>
<keyword evidence="1" id="KW-0732">Signal</keyword>
<evidence type="ECO:0000256" key="4">
    <source>
        <dbReference type="ARBA" id="ARBA00023288"/>
    </source>
</evidence>
<proteinExistence type="predicted"/>
<protein>
    <submittedName>
        <fullName evidence="7">MliC family protein</fullName>
    </submittedName>
</protein>
<feature type="domain" description="C-type lysozyme inhibitor" evidence="6">
    <location>
        <begin position="172"/>
        <end position="227"/>
    </location>
</feature>
<evidence type="ECO:0000256" key="5">
    <source>
        <dbReference type="SAM" id="MobiDB-lite"/>
    </source>
</evidence>
<keyword evidence="3" id="KW-0564">Palmitate</keyword>
<accession>A0ABU9GAU9</accession>
<evidence type="ECO:0000256" key="1">
    <source>
        <dbReference type="ARBA" id="ARBA00022729"/>
    </source>
</evidence>
<keyword evidence="8" id="KW-1185">Reference proteome</keyword>
<keyword evidence="4" id="KW-0449">Lipoprotein</keyword>
<sequence>MFPFHTRPDHTRAAACSAPDVSPRRGGRQVATISTCTATGISTGASANLLCVSMMALLSGCSMLSDESRDAPSAQVMPAPLKIPEVRPATKPVKPRAPSAESLGQAPAVTLPATFLPPRGASEYQVWRCTPAQDLLMAFSDGQDARGRPPVSVATDTPQEATAEGWLRLWSRQHAYALGHVVSASGARYRANDAPVSERQRQQAEGGARELEVWFKGREATLHNARGNLECVQDDQRTIQIPDDQPLLVAQGHEPEWRISLDRAHNRMTVTASPDLLGAVQGKARVSQDATGTDDGSSGVAGNKSGKQEQESSSLSQLTLPYRVNDDGKHGKVLSARLPRASVGRGWLKLSLTPGACFDTMQGTPYPLTSELTLTRKGGKSRDLSGCGEAYLP</sequence>
<organism evidence="7 8">
    <name type="scientific">Cobetia marina</name>
    <name type="common">Deleya marina</name>
    <dbReference type="NCBI Taxonomy" id="28258"/>
    <lineage>
        <taxon>Bacteria</taxon>
        <taxon>Pseudomonadati</taxon>
        <taxon>Pseudomonadota</taxon>
        <taxon>Gammaproteobacteria</taxon>
        <taxon>Oceanospirillales</taxon>
        <taxon>Halomonadaceae</taxon>
        <taxon>Cobetia</taxon>
    </lineage>
</organism>
<comment type="caution">
    <text evidence="7">The sequence shown here is derived from an EMBL/GenBank/DDBJ whole genome shotgun (WGS) entry which is preliminary data.</text>
</comment>
<dbReference type="Proteomes" id="UP001378242">
    <property type="component" value="Unassembled WGS sequence"/>
</dbReference>